<dbReference type="EMBL" id="ML977342">
    <property type="protein sequence ID" value="KAF2109365.1"/>
    <property type="molecule type" value="Genomic_DNA"/>
</dbReference>
<dbReference type="Pfam" id="PF11374">
    <property type="entry name" value="DUF3176"/>
    <property type="match status" value="1"/>
</dbReference>
<evidence type="ECO:0000256" key="1">
    <source>
        <dbReference type="SAM" id="MobiDB-lite"/>
    </source>
</evidence>
<keyword evidence="2" id="KW-0472">Membrane</keyword>
<organism evidence="3 4">
    <name type="scientific">Lophiotrema nucula</name>
    <dbReference type="NCBI Taxonomy" id="690887"/>
    <lineage>
        <taxon>Eukaryota</taxon>
        <taxon>Fungi</taxon>
        <taxon>Dikarya</taxon>
        <taxon>Ascomycota</taxon>
        <taxon>Pezizomycotina</taxon>
        <taxon>Dothideomycetes</taxon>
        <taxon>Pleosporomycetidae</taxon>
        <taxon>Pleosporales</taxon>
        <taxon>Lophiotremataceae</taxon>
        <taxon>Lophiotrema</taxon>
    </lineage>
</organism>
<name>A0A6A5YQH7_9PLEO</name>
<dbReference type="AlphaFoldDB" id="A0A6A5YQH7"/>
<proteinExistence type="predicted"/>
<feature type="transmembrane region" description="Helical" evidence="2">
    <location>
        <begin position="118"/>
        <end position="138"/>
    </location>
</feature>
<feature type="transmembrane region" description="Helical" evidence="2">
    <location>
        <begin position="523"/>
        <end position="543"/>
    </location>
</feature>
<sequence length="620" mass="68895">MNNHVKSHFALLPTGRSTSLATSARRTTSPQGNEFNTPEETHGRDDINRVLPPSNHTRFTNSSRKAGQHKPTWRYWQFEICAAVFSLSSLVTLIAVLGHFHDRHQSTFKIDFFTPNSIVALLSTAIRASMLACICALLSQWKWNLVGRQDGDRISTLEIYDQASRGPWGCLQLLIGSRPRGLRALPVYPELPDLNTTTIIYTRPFLFTARTYDLPFRTAMYSGFVAGAGEDVTLACPTGNCTFPPTPSLGVCGRCRDVKHSILSSNCRCVPRSFLEGNNNGGCALDEEPICDFTLPNNFSVPSELASSLTKWNGTKYSNSLDGMLSFMVVEYRDPEFAQYRNLSIAGFRAIGFDYQQLSEGPENSTFQIVANSCQLSMCVKEITASVVQGRQQQRINRTWHQPNAPIYNPYGYTFVDIPPEYAPRSAIHNDSFGLGAFFMMAMSQQHNFKLIGNATQRDYAGYEFSTDFVEGIVHTVDYQAYIHNISISLTAAMRRTAAALADPRYEGLALALVPVWKVRWPWITFPVVLVLLTIGSFVLSLLKSHSPTSVPWKGDALSLLLCGVNEQLREPFVQTNGDILSVSKKLGGVQVALRPEHDGWTIAPCPTIADKGLDHRSRG</sequence>
<evidence type="ECO:0000313" key="3">
    <source>
        <dbReference type="EMBL" id="KAF2109365.1"/>
    </source>
</evidence>
<evidence type="ECO:0000256" key="2">
    <source>
        <dbReference type="SAM" id="Phobius"/>
    </source>
</evidence>
<keyword evidence="2" id="KW-1133">Transmembrane helix</keyword>
<dbReference type="Proteomes" id="UP000799770">
    <property type="component" value="Unassembled WGS sequence"/>
</dbReference>
<evidence type="ECO:0000313" key="4">
    <source>
        <dbReference type="Proteomes" id="UP000799770"/>
    </source>
</evidence>
<feature type="compositionally biased region" description="Low complexity" evidence="1">
    <location>
        <begin position="19"/>
        <end position="29"/>
    </location>
</feature>
<protein>
    <submittedName>
        <fullName evidence="3">Uncharacterized protein</fullName>
    </submittedName>
</protein>
<dbReference type="PANTHER" id="PTHR35394">
    <property type="entry name" value="DUF3176 DOMAIN-CONTAINING PROTEIN"/>
    <property type="match status" value="1"/>
</dbReference>
<keyword evidence="4" id="KW-1185">Reference proteome</keyword>
<reference evidence="3" key="1">
    <citation type="journal article" date="2020" name="Stud. Mycol.">
        <title>101 Dothideomycetes genomes: a test case for predicting lifestyles and emergence of pathogens.</title>
        <authorList>
            <person name="Haridas S."/>
            <person name="Albert R."/>
            <person name="Binder M."/>
            <person name="Bloem J."/>
            <person name="Labutti K."/>
            <person name="Salamov A."/>
            <person name="Andreopoulos B."/>
            <person name="Baker S."/>
            <person name="Barry K."/>
            <person name="Bills G."/>
            <person name="Bluhm B."/>
            <person name="Cannon C."/>
            <person name="Castanera R."/>
            <person name="Culley D."/>
            <person name="Daum C."/>
            <person name="Ezra D."/>
            <person name="Gonzalez J."/>
            <person name="Henrissat B."/>
            <person name="Kuo A."/>
            <person name="Liang C."/>
            <person name="Lipzen A."/>
            <person name="Lutzoni F."/>
            <person name="Magnuson J."/>
            <person name="Mondo S."/>
            <person name="Nolan M."/>
            <person name="Ohm R."/>
            <person name="Pangilinan J."/>
            <person name="Park H.-J."/>
            <person name="Ramirez L."/>
            <person name="Alfaro M."/>
            <person name="Sun H."/>
            <person name="Tritt A."/>
            <person name="Yoshinaga Y."/>
            <person name="Zwiers L.-H."/>
            <person name="Turgeon B."/>
            <person name="Goodwin S."/>
            <person name="Spatafora J."/>
            <person name="Crous P."/>
            <person name="Grigoriev I."/>
        </authorList>
    </citation>
    <scope>NUCLEOTIDE SEQUENCE</scope>
    <source>
        <strain evidence="3">CBS 627.86</strain>
    </source>
</reference>
<gene>
    <name evidence="3" type="ORF">BDV96DRAFT_604706</name>
</gene>
<feature type="transmembrane region" description="Helical" evidence="2">
    <location>
        <begin position="75"/>
        <end position="98"/>
    </location>
</feature>
<accession>A0A6A5YQH7</accession>
<dbReference type="PANTHER" id="PTHR35394:SF5">
    <property type="entry name" value="DUF3176 DOMAIN-CONTAINING PROTEIN"/>
    <property type="match status" value="1"/>
</dbReference>
<dbReference type="OrthoDB" id="5376804at2759"/>
<feature type="region of interest" description="Disordered" evidence="1">
    <location>
        <begin position="19"/>
        <end position="65"/>
    </location>
</feature>
<keyword evidence="2" id="KW-0812">Transmembrane</keyword>
<dbReference type="InterPro" id="IPR021514">
    <property type="entry name" value="DUF3176"/>
</dbReference>
<feature type="compositionally biased region" description="Basic and acidic residues" evidence="1">
    <location>
        <begin position="39"/>
        <end position="48"/>
    </location>
</feature>
<feature type="compositionally biased region" description="Polar residues" evidence="1">
    <location>
        <begin position="54"/>
        <end position="65"/>
    </location>
</feature>